<organism evidence="1">
    <name type="scientific">marine sediment metagenome</name>
    <dbReference type="NCBI Taxonomy" id="412755"/>
    <lineage>
        <taxon>unclassified sequences</taxon>
        <taxon>metagenomes</taxon>
        <taxon>ecological metagenomes</taxon>
    </lineage>
</organism>
<proteinExistence type="predicted"/>
<name>A0A0F9UMQ7_9ZZZZ</name>
<dbReference type="AlphaFoldDB" id="A0A0F9UMQ7"/>
<sequence>MARRHDLGDTATDRIFIGEDLTIRVQVVTKNSTGADMAAADVSGNAYTMEVKQSPGDSTALIDVSTGGGEITFANGDLSLGELSGANSVLVIALSDTETELITAEGLYSFDVWRTDAGSESVVAFGTIFFSDSVRLSP</sequence>
<gene>
    <name evidence="1" type="ORF">LCGC14_0587960</name>
</gene>
<protein>
    <submittedName>
        <fullName evidence="1">Uncharacterized protein</fullName>
    </submittedName>
</protein>
<dbReference type="EMBL" id="LAZR01000908">
    <property type="protein sequence ID" value="KKN54903.1"/>
    <property type="molecule type" value="Genomic_DNA"/>
</dbReference>
<accession>A0A0F9UMQ7</accession>
<evidence type="ECO:0000313" key="1">
    <source>
        <dbReference type="EMBL" id="KKN54903.1"/>
    </source>
</evidence>
<reference evidence="1" key="1">
    <citation type="journal article" date="2015" name="Nature">
        <title>Complex archaea that bridge the gap between prokaryotes and eukaryotes.</title>
        <authorList>
            <person name="Spang A."/>
            <person name="Saw J.H."/>
            <person name="Jorgensen S.L."/>
            <person name="Zaremba-Niedzwiedzka K."/>
            <person name="Martijn J."/>
            <person name="Lind A.E."/>
            <person name="van Eijk R."/>
            <person name="Schleper C."/>
            <person name="Guy L."/>
            <person name="Ettema T.J."/>
        </authorList>
    </citation>
    <scope>NUCLEOTIDE SEQUENCE</scope>
</reference>
<comment type="caution">
    <text evidence="1">The sequence shown here is derived from an EMBL/GenBank/DDBJ whole genome shotgun (WGS) entry which is preliminary data.</text>
</comment>